<dbReference type="EMBL" id="SRLO01000134">
    <property type="protein sequence ID" value="TNN72650.1"/>
    <property type="molecule type" value="Genomic_DNA"/>
</dbReference>
<name>A0A4Z2I4A6_9TELE</name>
<reference evidence="1 2" key="1">
    <citation type="submission" date="2019-03" db="EMBL/GenBank/DDBJ databases">
        <title>First draft genome of Liparis tanakae, snailfish: a comprehensive survey of snailfish specific genes.</title>
        <authorList>
            <person name="Kim W."/>
            <person name="Song I."/>
            <person name="Jeong J.-H."/>
            <person name="Kim D."/>
            <person name="Kim S."/>
            <person name="Ryu S."/>
            <person name="Song J.Y."/>
            <person name="Lee S.K."/>
        </authorList>
    </citation>
    <scope>NUCLEOTIDE SEQUENCE [LARGE SCALE GENOMIC DNA]</scope>
    <source>
        <tissue evidence="1">Muscle</tissue>
    </source>
</reference>
<dbReference type="AlphaFoldDB" id="A0A4Z2I4A6"/>
<organism evidence="1 2">
    <name type="scientific">Liparis tanakae</name>
    <name type="common">Tanaka's snailfish</name>
    <dbReference type="NCBI Taxonomy" id="230148"/>
    <lineage>
        <taxon>Eukaryota</taxon>
        <taxon>Metazoa</taxon>
        <taxon>Chordata</taxon>
        <taxon>Craniata</taxon>
        <taxon>Vertebrata</taxon>
        <taxon>Euteleostomi</taxon>
        <taxon>Actinopterygii</taxon>
        <taxon>Neopterygii</taxon>
        <taxon>Teleostei</taxon>
        <taxon>Neoteleostei</taxon>
        <taxon>Acanthomorphata</taxon>
        <taxon>Eupercaria</taxon>
        <taxon>Perciformes</taxon>
        <taxon>Cottioidei</taxon>
        <taxon>Cottales</taxon>
        <taxon>Liparidae</taxon>
        <taxon>Liparis</taxon>
    </lineage>
</organism>
<proteinExistence type="predicted"/>
<gene>
    <name evidence="1" type="ORF">EYF80_017099</name>
</gene>
<comment type="caution">
    <text evidence="1">The sequence shown here is derived from an EMBL/GenBank/DDBJ whole genome shotgun (WGS) entry which is preliminary data.</text>
</comment>
<evidence type="ECO:0000313" key="2">
    <source>
        <dbReference type="Proteomes" id="UP000314294"/>
    </source>
</evidence>
<evidence type="ECO:0000313" key="1">
    <source>
        <dbReference type="EMBL" id="TNN72650.1"/>
    </source>
</evidence>
<keyword evidence="2" id="KW-1185">Reference proteome</keyword>
<accession>A0A4Z2I4A6</accession>
<protein>
    <submittedName>
        <fullName evidence="1">Uncharacterized protein</fullName>
    </submittedName>
</protein>
<sequence length="167" mass="18826">MEKINTDGFGARLRPHSARIQHSRCSREHGRLSPVLEDLVYRVFSSECQTKPKAHIQHTIHKQHRKISGCEDWQDQIHDTGGKLRGVLETYLDAMKGVMSNSRGKETYVVIFLRSLAECSNRWSWPEREAQTPAGNSNASITTATALTSSVPLRDSLQQLGVCEVLR</sequence>
<dbReference type="Proteomes" id="UP000314294">
    <property type="component" value="Unassembled WGS sequence"/>
</dbReference>